<organism evidence="6 7">
    <name type="scientific">Burkholderia latens</name>
    <dbReference type="NCBI Taxonomy" id="488446"/>
    <lineage>
        <taxon>Bacteria</taxon>
        <taxon>Pseudomonadati</taxon>
        <taxon>Pseudomonadota</taxon>
        <taxon>Betaproteobacteria</taxon>
        <taxon>Burkholderiales</taxon>
        <taxon>Burkholderiaceae</taxon>
        <taxon>Burkholderia</taxon>
        <taxon>Burkholderia cepacia complex</taxon>
    </lineage>
</organism>
<dbReference type="GO" id="GO:0003700">
    <property type="term" value="F:DNA-binding transcription factor activity"/>
    <property type="evidence" value="ECO:0007669"/>
    <property type="project" value="InterPro"/>
</dbReference>
<dbReference type="InterPro" id="IPR051446">
    <property type="entry name" value="HTH_trans_reg/aminotransferase"/>
</dbReference>
<dbReference type="EMBL" id="VZOJ01000053">
    <property type="protein sequence ID" value="KAB0638978.1"/>
    <property type="molecule type" value="Genomic_DNA"/>
</dbReference>
<dbReference type="AlphaFoldDB" id="A0A6H9TAQ0"/>
<keyword evidence="3" id="KW-0238">DNA-binding</keyword>
<evidence type="ECO:0000256" key="4">
    <source>
        <dbReference type="ARBA" id="ARBA00023163"/>
    </source>
</evidence>
<dbReference type="Proteomes" id="UP000430232">
    <property type="component" value="Unassembled WGS sequence"/>
</dbReference>
<dbReference type="SMART" id="SM00345">
    <property type="entry name" value="HTH_GNTR"/>
    <property type="match status" value="1"/>
</dbReference>
<dbReference type="PANTHER" id="PTHR46577">
    <property type="entry name" value="HTH-TYPE TRANSCRIPTIONAL REGULATORY PROTEIN GABR"/>
    <property type="match status" value="1"/>
</dbReference>
<keyword evidence="2" id="KW-0805">Transcription regulation</keyword>
<keyword evidence="1" id="KW-0663">Pyridoxal phosphate</keyword>
<dbReference type="PRINTS" id="PR00035">
    <property type="entry name" value="HTHGNTR"/>
</dbReference>
<dbReference type="Pfam" id="PF00392">
    <property type="entry name" value="GntR"/>
    <property type="match status" value="1"/>
</dbReference>
<evidence type="ECO:0000259" key="5">
    <source>
        <dbReference type="PROSITE" id="PS50949"/>
    </source>
</evidence>
<keyword evidence="4" id="KW-0804">Transcription</keyword>
<proteinExistence type="predicted"/>
<dbReference type="GO" id="GO:0003677">
    <property type="term" value="F:DNA binding"/>
    <property type="evidence" value="ECO:0007669"/>
    <property type="project" value="UniProtKB-KW"/>
</dbReference>
<dbReference type="SUPFAM" id="SSF46785">
    <property type="entry name" value="Winged helix' DNA-binding domain"/>
    <property type="match status" value="1"/>
</dbReference>
<dbReference type="PANTHER" id="PTHR46577:SF1">
    <property type="entry name" value="HTH-TYPE TRANSCRIPTIONAL REGULATORY PROTEIN GABR"/>
    <property type="match status" value="1"/>
</dbReference>
<feature type="non-terminal residue" evidence="6">
    <location>
        <position position="96"/>
    </location>
</feature>
<dbReference type="InterPro" id="IPR000524">
    <property type="entry name" value="Tscrpt_reg_HTH_GntR"/>
</dbReference>
<keyword evidence="7" id="KW-1185">Reference proteome</keyword>
<sequence length="96" mass="10103">MTTAIPCAAEPLLPLDAPLARTPGAPSLQRQLLRRVRDAILGGAMPAGTRLPGTRALAETLGVSRNTTAAVYEQLVAEGFLQSDRRGTRVVGLSRP</sequence>
<evidence type="ECO:0000313" key="7">
    <source>
        <dbReference type="Proteomes" id="UP000430232"/>
    </source>
</evidence>
<evidence type="ECO:0000313" key="6">
    <source>
        <dbReference type="EMBL" id="KAB0638978.1"/>
    </source>
</evidence>
<protein>
    <submittedName>
        <fullName evidence="6">Winged helix-turn-helix transcriptional regulator</fullName>
    </submittedName>
</protein>
<dbReference type="PROSITE" id="PS50949">
    <property type="entry name" value="HTH_GNTR"/>
    <property type="match status" value="1"/>
</dbReference>
<reference evidence="6 7" key="1">
    <citation type="submission" date="2019-09" db="EMBL/GenBank/DDBJ databases">
        <title>Draft genome sequences of 48 bacterial type strains from the CCUG.</title>
        <authorList>
            <person name="Tunovic T."/>
            <person name="Pineiro-Iglesias B."/>
            <person name="Unosson C."/>
            <person name="Inganas E."/>
            <person name="Ohlen M."/>
            <person name="Cardew S."/>
            <person name="Jensie-Markopoulos S."/>
            <person name="Salva-Serra F."/>
            <person name="Jaen-Luchoro D."/>
            <person name="Karlsson R."/>
            <person name="Svensson-Stadler L."/>
            <person name="Chun J."/>
            <person name="Moore E."/>
        </authorList>
    </citation>
    <scope>NUCLEOTIDE SEQUENCE [LARGE SCALE GENOMIC DNA]</scope>
    <source>
        <strain evidence="6 7">CCUG 54555</strain>
    </source>
</reference>
<dbReference type="OrthoDB" id="5450856at2"/>
<feature type="domain" description="HTH gntR-type" evidence="5">
    <location>
        <begin position="26"/>
        <end position="93"/>
    </location>
</feature>
<dbReference type="RefSeq" id="WP_151065701.1">
    <property type="nucleotide sequence ID" value="NZ_VZOJ01000053.1"/>
</dbReference>
<gene>
    <name evidence="6" type="ORF">F7R21_19085</name>
</gene>
<dbReference type="CDD" id="cd07377">
    <property type="entry name" value="WHTH_GntR"/>
    <property type="match status" value="1"/>
</dbReference>
<evidence type="ECO:0000256" key="2">
    <source>
        <dbReference type="ARBA" id="ARBA00023015"/>
    </source>
</evidence>
<dbReference type="InterPro" id="IPR036388">
    <property type="entry name" value="WH-like_DNA-bd_sf"/>
</dbReference>
<evidence type="ECO:0000256" key="3">
    <source>
        <dbReference type="ARBA" id="ARBA00023125"/>
    </source>
</evidence>
<dbReference type="Gene3D" id="1.10.10.10">
    <property type="entry name" value="Winged helix-like DNA-binding domain superfamily/Winged helix DNA-binding domain"/>
    <property type="match status" value="1"/>
</dbReference>
<comment type="caution">
    <text evidence="6">The sequence shown here is derived from an EMBL/GenBank/DDBJ whole genome shotgun (WGS) entry which is preliminary data.</text>
</comment>
<accession>A0A6H9TAQ0</accession>
<evidence type="ECO:0000256" key="1">
    <source>
        <dbReference type="ARBA" id="ARBA00022898"/>
    </source>
</evidence>
<dbReference type="InterPro" id="IPR036390">
    <property type="entry name" value="WH_DNA-bd_sf"/>
</dbReference>
<name>A0A6H9TAQ0_9BURK</name>